<dbReference type="OrthoDB" id="248127at2759"/>
<proteinExistence type="predicted"/>
<gene>
    <name evidence="2" type="ORF">Tco025E_03769</name>
</gene>
<dbReference type="GeneID" id="40317380"/>
<dbReference type="RefSeq" id="XP_029229186.1">
    <property type="nucleotide sequence ID" value="XM_029370687.1"/>
</dbReference>
<evidence type="ECO:0000313" key="2">
    <source>
        <dbReference type="EMBL" id="RNF20411.1"/>
    </source>
</evidence>
<name>A0A3R7MTF5_9TRYP</name>
<feature type="compositionally biased region" description="Basic and acidic residues" evidence="1">
    <location>
        <begin position="74"/>
        <end position="85"/>
    </location>
</feature>
<dbReference type="EMBL" id="MKKU01000180">
    <property type="protein sequence ID" value="RNF20411.1"/>
    <property type="molecule type" value="Genomic_DNA"/>
</dbReference>
<feature type="region of interest" description="Disordered" evidence="1">
    <location>
        <begin position="1"/>
        <end position="225"/>
    </location>
</feature>
<organism evidence="2 3">
    <name type="scientific">Trypanosoma conorhini</name>
    <dbReference type="NCBI Taxonomy" id="83891"/>
    <lineage>
        <taxon>Eukaryota</taxon>
        <taxon>Discoba</taxon>
        <taxon>Euglenozoa</taxon>
        <taxon>Kinetoplastea</taxon>
        <taxon>Metakinetoplastina</taxon>
        <taxon>Trypanosomatida</taxon>
        <taxon>Trypanosomatidae</taxon>
        <taxon>Trypanosoma</taxon>
    </lineage>
</organism>
<dbReference type="Proteomes" id="UP000284403">
    <property type="component" value="Unassembled WGS sequence"/>
</dbReference>
<accession>A0A3R7MTF5</accession>
<feature type="compositionally biased region" description="Polar residues" evidence="1">
    <location>
        <begin position="128"/>
        <end position="164"/>
    </location>
</feature>
<evidence type="ECO:0000256" key="1">
    <source>
        <dbReference type="SAM" id="MobiDB-lite"/>
    </source>
</evidence>
<dbReference type="AlphaFoldDB" id="A0A3R7MTF5"/>
<sequence length="378" mass="41307">MGSAVTRYRDHWPSTRSKLTCTKVRPANIAGRPRCQSKPPANKLDRSSDPATPGVTAATRGSGGCVSASLFPDSGRRRSIDEKKVGAPQPPPVPVSSCLMPSKYLPNPRKLPAQGSLPPANGQEEATKSGQVSPSMQTALGGTSRSPRSSTNTGKRSTVRPTCETQEDGNSGGNSPVPRRLSERSQGLEGPLGSTEGGLGPSAPPQSKKKTPQMPSVNLLGANLSEDRMPKDFMEYIAQHAMHLRTGHVVWFNGDTDRRLIQRREHRGVVWSPFEEIAVSEVPETPPNEAAERSPVAPEAGNKRVSLPTECKQKYQYKPYPQPQPQPQPQQQQKPTETAPRPRTRPILSEDVPHRMQLAKKALEDNVIFIYSRTPRLY</sequence>
<feature type="compositionally biased region" description="Low complexity" evidence="1">
    <location>
        <begin position="329"/>
        <end position="341"/>
    </location>
</feature>
<comment type="caution">
    <text evidence="2">The sequence shown here is derived from an EMBL/GenBank/DDBJ whole genome shotgun (WGS) entry which is preliminary data.</text>
</comment>
<reference evidence="2 3" key="1">
    <citation type="journal article" date="2018" name="BMC Genomics">
        <title>Genomic comparison of Trypanosoma conorhini and Trypanosoma rangeli to Trypanosoma cruzi strains of high and low virulence.</title>
        <authorList>
            <person name="Bradwell K.R."/>
            <person name="Koparde V.N."/>
            <person name="Matveyev A.V."/>
            <person name="Serrano M.G."/>
            <person name="Alves J.M."/>
            <person name="Parikh H."/>
            <person name="Huang B."/>
            <person name="Lee V."/>
            <person name="Espinosa-Alvarez O."/>
            <person name="Ortiz P.A."/>
            <person name="Costa-Martins A.G."/>
            <person name="Teixeira M.M."/>
            <person name="Buck G.A."/>
        </authorList>
    </citation>
    <scope>NUCLEOTIDE SEQUENCE [LARGE SCALE GENOMIC DNA]</scope>
    <source>
        <strain evidence="2 3">025E</strain>
    </source>
</reference>
<protein>
    <submittedName>
        <fullName evidence="2">Uncharacterized protein</fullName>
    </submittedName>
</protein>
<evidence type="ECO:0000313" key="3">
    <source>
        <dbReference type="Proteomes" id="UP000284403"/>
    </source>
</evidence>
<keyword evidence="3" id="KW-1185">Reference proteome</keyword>
<feature type="region of interest" description="Disordered" evidence="1">
    <location>
        <begin position="281"/>
        <end position="353"/>
    </location>
</feature>